<dbReference type="EMBL" id="AP013061">
    <property type="protein sequence ID" value="BAN28138.1"/>
    <property type="molecule type" value="Genomic_DNA"/>
</dbReference>
<name>R4WU66_9BURK</name>
<feature type="domain" description="GAF" evidence="2">
    <location>
        <begin position="41"/>
        <end position="192"/>
    </location>
</feature>
<dbReference type="SUPFAM" id="SSF55781">
    <property type="entry name" value="GAF domain-like"/>
    <property type="match status" value="1"/>
</dbReference>
<dbReference type="PATRIC" id="fig|758793.3.peg.6343"/>
<evidence type="ECO:0000256" key="1">
    <source>
        <dbReference type="ARBA" id="ARBA00038454"/>
    </source>
</evidence>
<reference evidence="3 4" key="1">
    <citation type="journal article" date="2013" name="Genome Announc.">
        <title>Complete Genome Sequence of Burkholderia sp. Strain RPE64, Bacterial Symbiont of the Bean Bug Riptortus pedestris.</title>
        <authorList>
            <person name="Shibata T.F."/>
            <person name="Maeda T."/>
            <person name="Nikoh N."/>
            <person name="Yamaguchi K."/>
            <person name="Oshima K."/>
            <person name="Hattori M."/>
            <person name="Nishiyama T."/>
            <person name="Hasebe M."/>
            <person name="Fukatsu T."/>
            <person name="Kikuchi Y."/>
            <person name="Shigenobu S."/>
        </authorList>
    </citation>
    <scope>NUCLEOTIDE SEQUENCE [LARGE SCALE GENOMIC DNA]</scope>
    <source>
        <plasmid evidence="3 4">p1</plasmid>
    </source>
</reference>
<keyword evidence="4" id="KW-1185">Reference proteome</keyword>
<gene>
    <name evidence="3" type="ORF">BRPE64_DCDS12020</name>
</gene>
<evidence type="ECO:0000313" key="3">
    <source>
        <dbReference type="EMBL" id="BAN28138.1"/>
    </source>
</evidence>
<dbReference type="Proteomes" id="UP000013966">
    <property type="component" value="Plasmid p1"/>
</dbReference>
<dbReference type="KEGG" id="buo:BRPE64_DCDS12020"/>
<dbReference type="PROSITE" id="PS01320">
    <property type="entry name" value="UPF0067"/>
    <property type="match status" value="1"/>
</dbReference>
<dbReference type="HOGENOM" id="CLU_077738_2_0_4"/>
<dbReference type="AlphaFoldDB" id="R4WU66"/>
<dbReference type="SMART" id="SM00065">
    <property type="entry name" value="GAF"/>
    <property type="match status" value="1"/>
</dbReference>
<dbReference type="InterPro" id="IPR029016">
    <property type="entry name" value="GAF-like_dom_sf"/>
</dbReference>
<dbReference type="InterPro" id="IPR000614">
    <property type="entry name" value="FRMsr_CS"/>
</dbReference>
<reference evidence="3 4" key="2">
    <citation type="journal article" date="2018" name="Int. J. Syst. Evol. Microbiol.">
        <title>Burkholderia insecticola sp. nov., a gut symbiotic bacterium of the bean bug Riptortus pedestris.</title>
        <authorList>
            <person name="Takeshita K."/>
            <person name="Tamaki H."/>
            <person name="Ohbayashi T."/>
            <person name="Meng X.-Y."/>
            <person name="Sone T."/>
            <person name="Mitani Y."/>
            <person name="Peeters C."/>
            <person name="Kikuchi Y."/>
            <person name="Vandamme P."/>
        </authorList>
    </citation>
    <scope>NUCLEOTIDE SEQUENCE [LARGE SCALE GENOMIC DNA]</scope>
    <source>
        <strain evidence="3">RPE64</strain>
        <plasmid evidence="3 4">p1</plasmid>
    </source>
</reference>
<organism evidence="3 4">
    <name type="scientific">Caballeronia insecticola</name>
    <dbReference type="NCBI Taxonomy" id="758793"/>
    <lineage>
        <taxon>Bacteria</taxon>
        <taxon>Pseudomonadati</taxon>
        <taxon>Pseudomonadota</taxon>
        <taxon>Betaproteobacteria</taxon>
        <taxon>Burkholderiales</taxon>
        <taxon>Burkholderiaceae</taxon>
        <taxon>Caballeronia</taxon>
    </lineage>
</organism>
<accession>R4WU66</accession>
<dbReference type="FunFam" id="3.30.450.40:FF:000008">
    <property type="entry name" value="GAF domain-containing proteins"/>
    <property type="match status" value="1"/>
</dbReference>
<keyword evidence="3" id="KW-0614">Plasmid</keyword>
<dbReference type="InterPro" id="IPR003018">
    <property type="entry name" value="GAF"/>
</dbReference>
<dbReference type="PANTHER" id="PTHR21021:SF15">
    <property type="entry name" value="FREE METHIONINE-R-SULFOXIDE REDUCTASE"/>
    <property type="match status" value="1"/>
</dbReference>
<proteinExistence type="inferred from homology"/>
<dbReference type="GO" id="GO:0033745">
    <property type="term" value="F:L-methionine-(R)-S-oxide reductase activity"/>
    <property type="evidence" value="ECO:0007669"/>
    <property type="project" value="TreeGrafter"/>
</dbReference>
<dbReference type="Gene3D" id="3.30.450.40">
    <property type="match status" value="1"/>
</dbReference>
<evidence type="ECO:0000313" key="4">
    <source>
        <dbReference type="Proteomes" id="UP000013966"/>
    </source>
</evidence>
<geneLocation type="plasmid" evidence="3 4">
    <name>p1</name>
</geneLocation>
<protein>
    <submittedName>
        <fullName evidence="3">Putative sensor with GAF domain</fullName>
    </submittedName>
</protein>
<dbReference type="InterPro" id="IPR051330">
    <property type="entry name" value="Phosphatase_reg/MetRdx"/>
</dbReference>
<dbReference type="Pfam" id="PF01590">
    <property type="entry name" value="GAF"/>
    <property type="match status" value="1"/>
</dbReference>
<dbReference type="PANTHER" id="PTHR21021">
    <property type="entry name" value="GAF/PUTATIVE CYTOSKELETAL PROTEIN"/>
    <property type="match status" value="1"/>
</dbReference>
<comment type="similarity">
    <text evidence="1">Belongs to the free Met sulfoxide reductase family.</text>
</comment>
<dbReference type="GO" id="GO:0005829">
    <property type="term" value="C:cytosol"/>
    <property type="evidence" value="ECO:0007669"/>
    <property type="project" value="TreeGrafter"/>
</dbReference>
<sequence length="195" mass="20921">MGRCAIVGDTFSPCARRQRRALILTIMFSISSATHATKAAQYDELLQQTRSLIGDETDFIANAANFSALVYHTLPDLNWAGFYLFDGNELVVGPFQGKPACVRIALGRGVCGTAARDRRTQVVPDVDAFPGHIACDSASRSEIVVPLVAGDGRLIGVWDVDSPSPGRFGDEDALGMEALCTAFVALAWGKRTGDR</sequence>
<evidence type="ECO:0000259" key="2">
    <source>
        <dbReference type="SMART" id="SM00065"/>
    </source>
</evidence>